<sequence length="405" mass="43432">MKRIRLSTDSILPGSSGRCSSAGCCASPARYAVRLASSSASHQAPQQLSHSTPTPTPPPACPPPSSKTSQLFTPTWDRGLEQAIRRAQDGYDDDGEGPPSGHRQTRPPGGPLSEHEYQVRLGRAIQLLRATLPDFLSIGLADYPSASSSSSSSSSAPSSGLRLDPLALVRLGPPLRSSKFKTTSPSDEGAFGSVYHSDVLFEFMPSLSPTGSTESEAAANPIPGSSSASKSASQEPDSVTTARPEQMGCSDVSRDELEGSKPSFSFSGRTLYFASAHVLRTVLKALFIDPHVSLDRLHLIRRSSGESGVQSSESAGHQNDELIARLSFSGTTRVTHQLHEYTVLFRYTIDRGSGQVIRHRVERIQPEIGRSLWSGFSLAWFRLAPHMYPGSVVHSSISCAESGLR</sequence>
<evidence type="ECO:0000313" key="2">
    <source>
        <dbReference type="EMBL" id="KAK0550596.1"/>
    </source>
</evidence>
<dbReference type="AlphaFoldDB" id="A0AAN6GPV7"/>
<feature type="compositionally biased region" description="Low complexity" evidence="1">
    <location>
        <begin position="13"/>
        <end position="22"/>
    </location>
</feature>
<feature type="compositionally biased region" description="Pro residues" evidence="1">
    <location>
        <begin position="54"/>
        <end position="65"/>
    </location>
</feature>
<feature type="region of interest" description="Disordered" evidence="1">
    <location>
        <begin position="210"/>
        <end position="259"/>
    </location>
</feature>
<dbReference type="EMBL" id="JAPDMZ010000090">
    <property type="protein sequence ID" value="KAK0550596.1"/>
    <property type="molecule type" value="Genomic_DNA"/>
</dbReference>
<feature type="compositionally biased region" description="Polar residues" evidence="1">
    <location>
        <begin position="234"/>
        <end position="243"/>
    </location>
</feature>
<feature type="region of interest" description="Disordered" evidence="1">
    <location>
        <begin position="89"/>
        <end position="114"/>
    </location>
</feature>
<evidence type="ECO:0000256" key="1">
    <source>
        <dbReference type="SAM" id="MobiDB-lite"/>
    </source>
</evidence>
<feature type="region of interest" description="Disordered" evidence="1">
    <location>
        <begin position="35"/>
        <end position="72"/>
    </location>
</feature>
<gene>
    <name evidence="2" type="ORF">OC846_003611</name>
</gene>
<feature type="compositionally biased region" description="Low complexity" evidence="1">
    <location>
        <begin position="35"/>
        <end position="53"/>
    </location>
</feature>
<organism evidence="2 3">
    <name type="scientific">Tilletia horrida</name>
    <dbReference type="NCBI Taxonomy" id="155126"/>
    <lineage>
        <taxon>Eukaryota</taxon>
        <taxon>Fungi</taxon>
        <taxon>Dikarya</taxon>
        <taxon>Basidiomycota</taxon>
        <taxon>Ustilaginomycotina</taxon>
        <taxon>Exobasidiomycetes</taxon>
        <taxon>Tilletiales</taxon>
        <taxon>Tilletiaceae</taxon>
        <taxon>Tilletia</taxon>
    </lineage>
</organism>
<reference evidence="2" key="1">
    <citation type="journal article" date="2023" name="PhytoFront">
        <title>Draft Genome Resources of Seven Strains of Tilletia horrida, Causal Agent of Kernel Smut of Rice.</title>
        <authorList>
            <person name="Khanal S."/>
            <person name="Antony Babu S."/>
            <person name="Zhou X.G."/>
        </authorList>
    </citation>
    <scope>NUCLEOTIDE SEQUENCE</scope>
    <source>
        <strain evidence="2">TX6</strain>
    </source>
</reference>
<accession>A0AAN6GPV7</accession>
<name>A0AAN6GPV7_9BASI</name>
<proteinExistence type="predicted"/>
<feature type="region of interest" description="Disordered" evidence="1">
    <location>
        <begin position="1"/>
        <end position="22"/>
    </location>
</feature>
<protein>
    <submittedName>
        <fullName evidence="2">Uncharacterized protein</fullName>
    </submittedName>
</protein>
<keyword evidence="3" id="KW-1185">Reference proteome</keyword>
<dbReference type="Proteomes" id="UP001176517">
    <property type="component" value="Unassembled WGS sequence"/>
</dbReference>
<evidence type="ECO:0000313" key="3">
    <source>
        <dbReference type="Proteomes" id="UP001176517"/>
    </source>
</evidence>
<comment type="caution">
    <text evidence="2">The sequence shown here is derived from an EMBL/GenBank/DDBJ whole genome shotgun (WGS) entry which is preliminary data.</text>
</comment>